<evidence type="ECO:0000313" key="3">
    <source>
        <dbReference type="Proteomes" id="UP000076038"/>
    </source>
</evidence>
<reference evidence="2 3" key="1">
    <citation type="journal article" date="2016" name="Genome Announc.">
        <title>Complete Genome and Plasmid Sequences for Rhodococcus fascians D188 and Draft Sequences for Rhodococcus Isolates PBTS 1 and PBTS 2.</title>
        <authorList>
            <person name="Stamler R.A."/>
            <person name="Vereecke D."/>
            <person name="Zhang Y."/>
            <person name="Schilkey F."/>
            <person name="Devitt N."/>
            <person name="Randall J.J."/>
        </authorList>
    </citation>
    <scope>NUCLEOTIDE SEQUENCE [LARGE SCALE GENOMIC DNA]</scope>
    <source>
        <strain evidence="2 3">PBTS2</strain>
    </source>
</reference>
<reference evidence="3" key="2">
    <citation type="submission" date="2016-04" db="EMBL/GenBank/DDBJ databases">
        <title>Complete Genome and Plasmid Sequences for Rhodococcus fascians D188 and Draft Sequences for Rhodococcus spp. Isolates PBTS 1 and PBTS 2.</title>
        <authorList>
            <person name="Stamer R."/>
            <person name="Vereecke D."/>
            <person name="Zhang Y."/>
            <person name="Schilkey F."/>
            <person name="Devitt N."/>
            <person name="Randall J."/>
        </authorList>
    </citation>
    <scope>NUCLEOTIDE SEQUENCE [LARGE SCALE GENOMIC DNA]</scope>
    <source>
        <strain evidence="3">PBTS2</strain>
    </source>
</reference>
<dbReference type="SMART" id="SM01012">
    <property type="entry name" value="ANTAR"/>
    <property type="match status" value="1"/>
</dbReference>
<dbReference type="GeneID" id="93552077"/>
<accession>A0A260U8Q3</accession>
<name>A0A143QK50_RHOFA</name>
<dbReference type="RefSeq" id="WP_027495414.1">
    <property type="nucleotide sequence ID" value="NZ_CAKKLU010000002.1"/>
</dbReference>
<sequence length="95" mass="9985">MTDKSAVEPVTRTTIDRAVGVLIALRGCSPDEAFAELAAHSFRFDVSLVQSARSIVTAARGMDSDNGVGCAAMSSAQEEWGSLLADRRDGFGHVA</sequence>
<dbReference type="Gene3D" id="1.10.10.10">
    <property type="entry name" value="Winged helix-like DNA-binding domain superfamily/Winged helix DNA-binding domain"/>
    <property type="match status" value="1"/>
</dbReference>
<dbReference type="OrthoDB" id="4466580at2"/>
<protein>
    <recommendedName>
        <fullName evidence="1">ANTAR domain-containing protein</fullName>
    </recommendedName>
</protein>
<organism evidence="2 3">
    <name type="scientific">Rhodococcoides fascians</name>
    <name type="common">Rhodococcus fascians</name>
    <dbReference type="NCBI Taxonomy" id="1828"/>
    <lineage>
        <taxon>Bacteria</taxon>
        <taxon>Bacillati</taxon>
        <taxon>Actinomycetota</taxon>
        <taxon>Actinomycetes</taxon>
        <taxon>Mycobacteriales</taxon>
        <taxon>Nocardiaceae</taxon>
        <taxon>Rhodococcoides</taxon>
    </lineage>
</organism>
<dbReference type="InterPro" id="IPR036388">
    <property type="entry name" value="WH-like_DNA-bd_sf"/>
</dbReference>
<dbReference type="GO" id="GO:0003723">
    <property type="term" value="F:RNA binding"/>
    <property type="evidence" value="ECO:0007669"/>
    <property type="project" value="InterPro"/>
</dbReference>
<dbReference type="AlphaFoldDB" id="A0A143QK50"/>
<feature type="domain" description="ANTAR" evidence="1">
    <location>
        <begin position="1"/>
        <end position="56"/>
    </location>
</feature>
<accession>A0A143QK50</accession>
<dbReference type="KEGG" id="rhs:A3Q41_02007"/>
<keyword evidence="3" id="KW-1185">Reference proteome</keyword>
<dbReference type="InterPro" id="IPR005561">
    <property type="entry name" value="ANTAR"/>
</dbReference>
<evidence type="ECO:0000259" key="1">
    <source>
        <dbReference type="PROSITE" id="PS50921"/>
    </source>
</evidence>
<gene>
    <name evidence="2" type="ORF">A3Q41_02007</name>
</gene>
<dbReference type="Proteomes" id="UP000076038">
    <property type="component" value="Chromosome"/>
</dbReference>
<proteinExistence type="predicted"/>
<dbReference type="EMBL" id="CP015220">
    <property type="protein sequence ID" value="AMY23309.1"/>
    <property type="molecule type" value="Genomic_DNA"/>
</dbReference>
<dbReference type="PROSITE" id="PS50921">
    <property type="entry name" value="ANTAR"/>
    <property type="match status" value="1"/>
</dbReference>
<evidence type="ECO:0000313" key="2">
    <source>
        <dbReference type="EMBL" id="AMY23309.1"/>
    </source>
</evidence>
<dbReference type="PATRIC" id="fig|1653479.3.peg.2029"/>
<dbReference type="Pfam" id="PF03861">
    <property type="entry name" value="ANTAR"/>
    <property type="match status" value="1"/>
</dbReference>